<dbReference type="OrthoDB" id="6123at2759"/>
<dbReference type="GO" id="GO:0000281">
    <property type="term" value="P:mitotic cytokinesis"/>
    <property type="evidence" value="ECO:0007669"/>
    <property type="project" value="TreeGrafter"/>
</dbReference>
<evidence type="ECO:0000256" key="11">
    <source>
        <dbReference type="ARBA" id="ARBA00022838"/>
    </source>
</evidence>
<dbReference type="GO" id="GO:1990385">
    <property type="term" value="C:meiotic spindle midzone"/>
    <property type="evidence" value="ECO:0007669"/>
    <property type="project" value="TreeGrafter"/>
</dbReference>
<keyword evidence="11" id="KW-0995">Kinetochore</keyword>
<keyword evidence="7" id="KW-0963">Cytoplasm</keyword>
<keyword evidence="10" id="KW-0498">Mitosis</keyword>
<dbReference type="GO" id="GO:0032133">
    <property type="term" value="C:chromosome passenger complex"/>
    <property type="evidence" value="ECO:0007669"/>
    <property type="project" value="TreeGrafter"/>
</dbReference>
<feature type="compositionally biased region" description="Basic and acidic residues" evidence="16">
    <location>
        <begin position="532"/>
        <end position="593"/>
    </location>
</feature>
<evidence type="ECO:0000256" key="10">
    <source>
        <dbReference type="ARBA" id="ARBA00022776"/>
    </source>
</evidence>
<dbReference type="Gene3D" id="1.20.5.3600">
    <property type="match status" value="2"/>
</dbReference>
<dbReference type="PANTHER" id="PTHR13142:SF3">
    <property type="entry name" value="INNER CENTROMERE PROTEIN ARK-BINDING DOMAIN-CONTAINING PROTEIN"/>
    <property type="match status" value="1"/>
</dbReference>
<feature type="compositionally biased region" description="Basic and acidic residues" evidence="16">
    <location>
        <begin position="255"/>
        <end position="265"/>
    </location>
</feature>
<evidence type="ECO:0000259" key="18">
    <source>
        <dbReference type="Pfam" id="PF12178"/>
    </source>
</evidence>
<dbReference type="Pfam" id="PF03941">
    <property type="entry name" value="INCENP_ARK-bind"/>
    <property type="match status" value="1"/>
</dbReference>
<feature type="compositionally biased region" description="Low complexity" evidence="16">
    <location>
        <begin position="670"/>
        <end position="682"/>
    </location>
</feature>
<evidence type="ECO:0000259" key="17">
    <source>
        <dbReference type="Pfam" id="PF03941"/>
    </source>
</evidence>
<feature type="compositionally biased region" description="Low complexity" evidence="16">
    <location>
        <begin position="490"/>
        <end position="507"/>
    </location>
</feature>
<comment type="subcellular location">
    <subcellularLocation>
        <location evidence="4">Chromosome</location>
        <location evidence="4">Centromere</location>
        <location evidence="4">Kinetochore</location>
    </subcellularLocation>
    <subcellularLocation>
        <location evidence="2">Cytoplasm</location>
        <location evidence="2">Cytoskeleton</location>
        <location evidence="2">Spindle</location>
    </subcellularLocation>
    <subcellularLocation>
        <location evidence="3">Midbody</location>
    </subcellularLocation>
    <subcellularLocation>
        <location evidence="1">Nucleus</location>
    </subcellularLocation>
</comment>
<feature type="compositionally biased region" description="Low complexity" evidence="16">
    <location>
        <begin position="145"/>
        <end position="162"/>
    </location>
</feature>
<dbReference type="InterPro" id="IPR005635">
    <property type="entry name" value="Inner_centromere_prot_ARK-bd"/>
</dbReference>
<comment type="similarity">
    <text evidence="5">Belongs to the INCENP family.</text>
</comment>
<evidence type="ECO:0000256" key="1">
    <source>
        <dbReference type="ARBA" id="ARBA00004123"/>
    </source>
</evidence>
<evidence type="ECO:0000256" key="13">
    <source>
        <dbReference type="ARBA" id="ARBA00023242"/>
    </source>
</evidence>
<evidence type="ECO:0000256" key="15">
    <source>
        <dbReference type="ARBA" id="ARBA00023328"/>
    </source>
</evidence>
<evidence type="ECO:0000256" key="3">
    <source>
        <dbReference type="ARBA" id="ARBA00004214"/>
    </source>
</evidence>
<feature type="compositionally biased region" description="Basic and acidic residues" evidence="16">
    <location>
        <begin position="385"/>
        <end position="397"/>
    </location>
</feature>
<evidence type="ECO:0000313" key="20">
    <source>
        <dbReference type="Proteomes" id="UP000796761"/>
    </source>
</evidence>
<proteinExistence type="inferred from homology"/>
<keyword evidence="8" id="KW-0132">Cell division</keyword>
<keyword evidence="20" id="KW-1185">Reference proteome</keyword>
<evidence type="ECO:0008006" key="21">
    <source>
        <dbReference type="Google" id="ProtNLM"/>
    </source>
</evidence>
<feature type="region of interest" description="Disordered" evidence="16">
    <location>
        <begin position="477"/>
        <end position="733"/>
    </location>
</feature>
<accession>A0A8K1GNK1</accession>
<feature type="region of interest" description="Disordered" evidence="16">
    <location>
        <begin position="105"/>
        <end position="173"/>
    </location>
</feature>
<dbReference type="GO" id="GO:0005874">
    <property type="term" value="C:microtubule"/>
    <property type="evidence" value="ECO:0007669"/>
    <property type="project" value="UniProtKB-KW"/>
</dbReference>
<feature type="compositionally biased region" description="Basic and acidic residues" evidence="16">
    <location>
        <begin position="126"/>
        <end position="135"/>
    </location>
</feature>
<organism evidence="19 20">
    <name type="scientific">Zosterops borbonicus</name>
    <dbReference type="NCBI Taxonomy" id="364589"/>
    <lineage>
        <taxon>Eukaryota</taxon>
        <taxon>Metazoa</taxon>
        <taxon>Chordata</taxon>
        <taxon>Craniata</taxon>
        <taxon>Vertebrata</taxon>
        <taxon>Euteleostomi</taxon>
        <taxon>Archelosauria</taxon>
        <taxon>Archosauria</taxon>
        <taxon>Dinosauria</taxon>
        <taxon>Saurischia</taxon>
        <taxon>Theropoda</taxon>
        <taxon>Coelurosauria</taxon>
        <taxon>Aves</taxon>
        <taxon>Neognathae</taxon>
        <taxon>Neoaves</taxon>
        <taxon>Telluraves</taxon>
        <taxon>Australaves</taxon>
        <taxon>Passeriformes</taxon>
        <taxon>Sylvioidea</taxon>
        <taxon>Zosteropidae</taxon>
        <taxon>Zosterops</taxon>
    </lineage>
</organism>
<dbReference type="GO" id="GO:0000776">
    <property type="term" value="C:kinetochore"/>
    <property type="evidence" value="ECO:0007669"/>
    <property type="project" value="UniProtKB-KW"/>
</dbReference>
<feature type="compositionally biased region" description="Basic residues" evidence="16">
    <location>
        <begin position="113"/>
        <end position="122"/>
    </location>
</feature>
<feature type="compositionally biased region" description="Polar residues" evidence="16">
    <location>
        <begin position="779"/>
        <end position="803"/>
    </location>
</feature>
<evidence type="ECO:0000256" key="7">
    <source>
        <dbReference type="ARBA" id="ARBA00022490"/>
    </source>
</evidence>
<feature type="compositionally biased region" description="Basic and acidic residues" evidence="16">
    <location>
        <begin position="683"/>
        <end position="696"/>
    </location>
</feature>
<dbReference type="GO" id="GO:0005634">
    <property type="term" value="C:nucleus"/>
    <property type="evidence" value="ECO:0007669"/>
    <property type="project" value="UniProtKB-SubCell"/>
</dbReference>
<feature type="compositionally biased region" description="Low complexity" evidence="16">
    <location>
        <begin position="403"/>
        <end position="420"/>
    </location>
</feature>
<feature type="region of interest" description="Disordered" evidence="16">
    <location>
        <begin position="875"/>
        <end position="895"/>
    </location>
</feature>
<feature type="region of interest" description="Disordered" evidence="16">
    <location>
        <begin position="247"/>
        <end position="323"/>
    </location>
</feature>
<keyword evidence="13" id="KW-0539">Nucleus</keyword>
<evidence type="ECO:0000313" key="19">
    <source>
        <dbReference type="EMBL" id="TRZ21278.1"/>
    </source>
</evidence>
<dbReference type="GO" id="GO:0030496">
    <property type="term" value="C:midbody"/>
    <property type="evidence" value="ECO:0007669"/>
    <property type="project" value="UniProtKB-SubCell"/>
</dbReference>
<feature type="compositionally biased region" description="Basic and acidic residues" evidence="16">
    <location>
        <begin position="631"/>
        <end position="647"/>
    </location>
</feature>
<sequence length="895" mass="99373">MAEGPQQLLEVCGQRLSRFLCDAQHKHLAWLREVEEQGMRLLKSLVLSLSVPGKPMAEGPQQLLEVCGQRLSRFLCDAQHKHLAWLREVEEQGMRLLKSSFRDEPMLLPKTPSQRRKLRKRQSSWMREENKELSRRRLSRRRSGVKLLSSSLNSQQCLSQEQPRSPGCEGQAVSMPGCTLGSRAGITPQPQALPGKQPVEALVPMADLDSQKCPQDAAGGNAAPPAVLGEQLPEGDAAAELQEVPDVPEIPAEQPGRDGEQDARRASTSTPKAAWNGDPAALQGDGSPQGLEMQLFQDSPSKSAAEKSRLRRRSGVGAPHKIHRASLAEKCSLASRREKMIRRSISRAMARKAAARESSSASSRVSCQSSLEAFVEEDVTSGTRPELEPNSPREKAPGDVLVASTSPRAASPPAQQLSPLEQKAGNAAGSHVNPNSEPQKSQEQPHCAKTRQNSSRMWMKGCKQALGALWQGQQAGGRVLSPLDEKHKTSANQAPSSPSPASKAVRPLKNILQGQGGGIKDFIKRNTPTRLHLKEKERQRLENLRKKQEAEEQRKKKVEEEKRRRQAEMKQKREERLRKALQARERAEQMEEKKKKRVEQKILQSDEKVHNSQVREEKVAEEKSKRKGSKKHGEAEARKQKALKWEENEQQEPLQKREDEGKERGKTVLELKNLLEQQQLGQAKERDPKQRGKEKPPQAQQQPAAVAGKATKGKESPKELPLGPGLEKRYEPPESFFPALNVWLQAEREADGEQQPAVERKPVQPAAPRTWLNKAVKKSLSTSCLGSLKGTQGPESPPANENSYGLDLNSDDSTDDESNPRKPVPAWADGAQLQQAIVHQYYHPVDLDALFGAIPSPKLEDIFYKNKPRYFKRTSSAVWHSPPGPSCSPSCSLQS</sequence>
<keyword evidence="12" id="KW-0206">Cytoskeleton</keyword>
<comment type="caution">
    <text evidence="19">The sequence shown here is derived from an EMBL/GenBank/DDBJ whole genome shotgun (WGS) entry which is preliminary data.</text>
</comment>
<dbReference type="GO" id="GO:0051310">
    <property type="term" value="P:metaphase chromosome alignment"/>
    <property type="evidence" value="ECO:0007669"/>
    <property type="project" value="TreeGrafter"/>
</dbReference>
<evidence type="ECO:0000256" key="4">
    <source>
        <dbReference type="ARBA" id="ARBA00004629"/>
    </source>
</evidence>
<evidence type="ECO:0000256" key="2">
    <source>
        <dbReference type="ARBA" id="ARBA00004186"/>
    </source>
</evidence>
<keyword evidence="9" id="KW-0493">Microtubule</keyword>
<feature type="domain" description="Inner centromere protein ARK-binding" evidence="17">
    <location>
        <begin position="807"/>
        <end position="863"/>
    </location>
</feature>
<feature type="compositionally biased region" description="Basic residues" evidence="16">
    <location>
        <begin position="309"/>
        <end position="323"/>
    </location>
</feature>
<dbReference type="InterPro" id="IPR022006">
    <property type="entry name" value="INCENP_N"/>
</dbReference>
<keyword evidence="6" id="KW-0158">Chromosome</keyword>
<evidence type="ECO:0000256" key="8">
    <source>
        <dbReference type="ARBA" id="ARBA00022618"/>
    </source>
</evidence>
<feature type="domain" description="Chromosome passenger complex (CPC) protein INCENP N-terminal" evidence="18">
    <location>
        <begin position="58"/>
        <end position="93"/>
    </location>
</feature>
<feature type="domain" description="Chromosome passenger complex (CPC) protein INCENP N-terminal" evidence="18">
    <location>
        <begin position="3"/>
        <end position="38"/>
    </location>
</feature>
<dbReference type="Pfam" id="PF12178">
    <property type="entry name" value="INCENP_N"/>
    <property type="match status" value="2"/>
</dbReference>
<evidence type="ECO:0000256" key="5">
    <source>
        <dbReference type="ARBA" id="ARBA00010042"/>
    </source>
</evidence>
<protein>
    <recommendedName>
        <fullName evidence="21">Inner centromere protein</fullName>
    </recommendedName>
</protein>
<gene>
    <name evidence="19" type="ORF">HGM15179_005804</name>
</gene>
<evidence type="ECO:0000256" key="12">
    <source>
        <dbReference type="ARBA" id="ARBA00023212"/>
    </source>
</evidence>
<dbReference type="Gene3D" id="6.10.250.2990">
    <property type="match status" value="1"/>
</dbReference>
<feature type="compositionally biased region" description="Basic and acidic residues" evidence="16">
    <location>
        <begin position="654"/>
        <end position="669"/>
    </location>
</feature>
<evidence type="ECO:0000256" key="6">
    <source>
        <dbReference type="ARBA" id="ARBA00022454"/>
    </source>
</evidence>
<feature type="region of interest" description="Disordered" evidence="16">
    <location>
        <begin position="747"/>
        <end position="827"/>
    </location>
</feature>
<reference evidence="19" key="1">
    <citation type="submission" date="2019-04" db="EMBL/GenBank/DDBJ databases">
        <title>Genome assembly of Zosterops borbonicus 15179.</title>
        <authorList>
            <person name="Leroy T."/>
            <person name="Anselmetti Y."/>
            <person name="Tilak M.-K."/>
            <person name="Nabholz B."/>
        </authorList>
    </citation>
    <scope>NUCLEOTIDE SEQUENCE</scope>
    <source>
        <strain evidence="19">HGM_15179</strain>
        <tissue evidence="19">Muscle</tissue>
    </source>
</reference>
<feature type="compositionally biased region" description="Polar residues" evidence="16">
    <location>
        <begin position="432"/>
        <end position="456"/>
    </location>
</feature>
<dbReference type="Proteomes" id="UP000796761">
    <property type="component" value="Unassembled WGS sequence"/>
</dbReference>
<dbReference type="AlphaFoldDB" id="A0A8K1GNK1"/>
<dbReference type="PANTHER" id="PTHR13142">
    <property type="entry name" value="INNER CENTROMERE PROTEIN"/>
    <property type="match status" value="1"/>
</dbReference>
<feature type="compositionally biased region" description="Basic and acidic residues" evidence="16">
    <location>
        <begin position="604"/>
        <end position="624"/>
    </location>
</feature>
<keyword evidence="14" id="KW-0131">Cell cycle</keyword>
<feature type="region of interest" description="Disordered" evidence="16">
    <location>
        <begin position="374"/>
        <end position="459"/>
    </location>
</feature>
<evidence type="ECO:0000256" key="9">
    <source>
        <dbReference type="ARBA" id="ARBA00022701"/>
    </source>
</evidence>
<name>A0A8K1GNK1_9PASS</name>
<evidence type="ECO:0000256" key="16">
    <source>
        <dbReference type="SAM" id="MobiDB-lite"/>
    </source>
</evidence>
<dbReference type="GO" id="GO:0051257">
    <property type="term" value="P:meiotic spindle midzone assembly"/>
    <property type="evidence" value="ECO:0007669"/>
    <property type="project" value="TreeGrafter"/>
</dbReference>
<dbReference type="EMBL" id="SWJQ01000128">
    <property type="protein sequence ID" value="TRZ21278.1"/>
    <property type="molecule type" value="Genomic_DNA"/>
</dbReference>
<feature type="region of interest" description="Disordered" evidence="16">
    <location>
        <begin position="210"/>
        <end position="229"/>
    </location>
</feature>
<keyword evidence="15" id="KW-0137">Centromere</keyword>
<evidence type="ECO:0000256" key="14">
    <source>
        <dbReference type="ARBA" id="ARBA00023306"/>
    </source>
</evidence>